<keyword evidence="2" id="KW-0808">Transferase</keyword>
<dbReference type="EMBL" id="BIFH01000026">
    <property type="protein sequence ID" value="GCD98079.1"/>
    <property type="molecule type" value="Genomic_DNA"/>
</dbReference>
<protein>
    <submittedName>
        <fullName evidence="2">Acetyltransferase</fullName>
    </submittedName>
</protein>
<feature type="region of interest" description="Disordered" evidence="1">
    <location>
        <begin position="1"/>
        <end position="22"/>
    </location>
</feature>
<evidence type="ECO:0000256" key="1">
    <source>
        <dbReference type="SAM" id="MobiDB-lite"/>
    </source>
</evidence>
<dbReference type="AlphaFoldDB" id="A0A401YU38"/>
<proteinExistence type="predicted"/>
<organism evidence="2 3">
    <name type="scientific">Embleya hyalina</name>
    <dbReference type="NCBI Taxonomy" id="516124"/>
    <lineage>
        <taxon>Bacteria</taxon>
        <taxon>Bacillati</taxon>
        <taxon>Actinomycetota</taxon>
        <taxon>Actinomycetes</taxon>
        <taxon>Kitasatosporales</taxon>
        <taxon>Streptomycetaceae</taxon>
        <taxon>Embleya</taxon>
    </lineage>
</organism>
<reference evidence="2 3" key="1">
    <citation type="submission" date="2018-12" db="EMBL/GenBank/DDBJ databases">
        <title>Draft genome sequence of Embleya hyalina NBRC 13850T.</title>
        <authorList>
            <person name="Komaki H."/>
            <person name="Hosoyama A."/>
            <person name="Kimura A."/>
            <person name="Ichikawa N."/>
            <person name="Tamura T."/>
        </authorList>
    </citation>
    <scope>NUCLEOTIDE SEQUENCE [LARGE SCALE GENOMIC DNA]</scope>
    <source>
        <strain evidence="2 3">NBRC 13850</strain>
    </source>
</reference>
<accession>A0A401YU38</accession>
<keyword evidence="3" id="KW-1185">Reference proteome</keyword>
<dbReference type="GO" id="GO:0016740">
    <property type="term" value="F:transferase activity"/>
    <property type="evidence" value="ECO:0007669"/>
    <property type="project" value="UniProtKB-KW"/>
</dbReference>
<gene>
    <name evidence="2" type="ORF">EHYA_05779</name>
</gene>
<name>A0A401YU38_9ACTN</name>
<evidence type="ECO:0000313" key="3">
    <source>
        <dbReference type="Proteomes" id="UP000286931"/>
    </source>
</evidence>
<dbReference type="Proteomes" id="UP000286931">
    <property type="component" value="Unassembled WGS sequence"/>
</dbReference>
<evidence type="ECO:0000313" key="2">
    <source>
        <dbReference type="EMBL" id="GCD98079.1"/>
    </source>
</evidence>
<comment type="caution">
    <text evidence="2">The sequence shown here is derived from an EMBL/GenBank/DDBJ whole genome shotgun (WGS) entry which is preliminary data.</text>
</comment>
<sequence>MAPAPPGAQHGAPATEAPTWSDAVTGTTATCLDVLARAAATTPTADPAAWHRLADEQRSSRQLLDHLALGLVGYTGLLIARPTDRYITLFASLDPRAPIDACLDGLRIAGTLLAATVRDAPPEVRAWHPWGHADRTGFAAMGVVELLMHTHDITRALGIAWTPPDDLAGPALTRLFPDAPPGAAPAATLLWCTGRGELPGRPRVSAGAWSWDGRVR</sequence>